<protein>
    <submittedName>
        <fullName evidence="9">RNA polymerase subunit sigma-70</fullName>
    </submittedName>
</protein>
<dbReference type="InterPro" id="IPR007630">
    <property type="entry name" value="RNA_pol_sigma70_r4"/>
</dbReference>
<dbReference type="OrthoDB" id="9809557at2"/>
<dbReference type="InterPro" id="IPR014284">
    <property type="entry name" value="RNA_pol_sigma-70_dom"/>
</dbReference>
<evidence type="ECO:0000259" key="8">
    <source>
        <dbReference type="Pfam" id="PF04545"/>
    </source>
</evidence>
<dbReference type="PANTHER" id="PTHR30376">
    <property type="entry name" value="SIGMA FACTOR RPOH HEAT SHOCK RELATED"/>
    <property type="match status" value="1"/>
</dbReference>
<dbReference type="InterPro" id="IPR013325">
    <property type="entry name" value="RNA_pol_sigma_r2"/>
</dbReference>
<dbReference type="GO" id="GO:0016987">
    <property type="term" value="F:sigma factor activity"/>
    <property type="evidence" value="ECO:0007669"/>
    <property type="project" value="UniProtKB-KW"/>
</dbReference>
<keyword evidence="10" id="KW-1185">Reference proteome</keyword>
<dbReference type="PRINTS" id="PR00046">
    <property type="entry name" value="SIGMA70FCT"/>
</dbReference>
<dbReference type="AlphaFoldDB" id="A0A2Z4FQ16"/>
<comment type="similarity">
    <text evidence="1">Belongs to the sigma-70 factor family.</text>
</comment>
<organism evidence="9 10">
    <name type="scientific">Bradymonas sediminis</name>
    <dbReference type="NCBI Taxonomy" id="1548548"/>
    <lineage>
        <taxon>Bacteria</taxon>
        <taxon>Deltaproteobacteria</taxon>
        <taxon>Bradymonadales</taxon>
        <taxon>Bradymonadaceae</taxon>
        <taxon>Bradymonas</taxon>
    </lineage>
</organism>
<dbReference type="GO" id="GO:0006352">
    <property type="term" value="P:DNA-templated transcription initiation"/>
    <property type="evidence" value="ECO:0007669"/>
    <property type="project" value="InterPro"/>
</dbReference>
<evidence type="ECO:0000313" key="10">
    <source>
        <dbReference type="Proteomes" id="UP000249799"/>
    </source>
</evidence>
<dbReference type="InterPro" id="IPR050813">
    <property type="entry name" value="Sigma-70_Factor"/>
</dbReference>
<accession>A0A2Z4FQ16</accession>
<evidence type="ECO:0000256" key="1">
    <source>
        <dbReference type="ARBA" id="ARBA00007788"/>
    </source>
</evidence>
<feature type="domain" description="RNA polymerase sigma-70 region 3" evidence="6">
    <location>
        <begin position="192"/>
        <end position="262"/>
    </location>
</feature>
<evidence type="ECO:0000313" key="9">
    <source>
        <dbReference type="EMBL" id="AWV90865.1"/>
    </source>
</evidence>
<dbReference type="EMBL" id="CP030032">
    <property type="protein sequence ID" value="AWV90865.1"/>
    <property type="molecule type" value="Genomic_DNA"/>
</dbReference>
<proteinExistence type="inferred from homology"/>
<dbReference type="PANTHER" id="PTHR30376:SF3">
    <property type="entry name" value="RNA POLYMERASE SIGMA FACTOR RPOH"/>
    <property type="match status" value="1"/>
</dbReference>
<dbReference type="Pfam" id="PF04539">
    <property type="entry name" value="Sigma70_r3"/>
    <property type="match status" value="1"/>
</dbReference>
<evidence type="ECO:0000256" key="3">
    <source>
        <dbReference type="ARBA" id="ARBA00023082"/>
    </source>
</evidence>
<feature type="domain" description="RNA polymerase sigma-70 region 4" evidence="8">
    <location>
        <begin position="300"/>
        <end position="324"/>
    </location>
</feature>
<dbReference type="InterPro" id="IPR000943">
    <property type="entry name" value="RNA_pol_sigma70"/>
</dbReference>
<name>A0A2Z4FQ16_9DELT</name>
<evidence type="ECO:0000259" key="6">
    <source>
        <dbReference type="Pfam" id="PF04539"/>
    </source>
</evidence>
<dbReference type="InterPro" id="IPR007627">
    <property type="entry name" value="RNA_pol_sigma70_r2"/>
</dbReference>
<dbReference type="Gene3D" id="1.20.120.1810">
    <property type="match status" value="1"/>
</dbReference>
<evidence type="ECO:0000256" key="5">
    <source>
        <dbReference type="ARBA" id="ARBA00023163"/>
    </source>
</evidence>
<reference evidence="9 10" key="1">
    <citation type="submission" date="2018-06" db="EMBL/GenBank/DDBJ databases">
        <title>Lujinxingia sediminis gen. nov. sp. nov., a new facultative anaerobic member of the class Deltaproteobacteria, and proposal of Lujinxingaceae fam. nov.</title>
        <authorList>
            <person name="Guo L.-Y."/>
            <person name="Li C.-M."/>
            <person name="Wang S."/>
            <person name="Du Z.-J."/>
        </authorList>
    </citation>
    <scope>NUCLEOTIDE SEQUENCE [LARGE SCALE GENOMIC DNA]</scope>
    <source>
        <strain evidence="9 10">FA350</strain>
    </source>
</reference>
<dbReference type="InterPro" id="IPR013324">
    <property type="entry name" value="RNA_pol_sigma_r3/r4-like"/>
</dbReference>
<dbReference type="Gene3D" id="1.20.140.160">
    <property type="match status" value="1"/>
</dbReference>
<dbReference type="KEGG" id="bsed:DN745_16670"/>
<dbReference type="NCBIfam" id="TIGR02937">
    <property type="entry name" value="sigma70-ECF"/>
    <property type="match status" value="1"/>
</dbReference>
<evidence type="ECO:0000256" key="2">
    <source>
        <dbReference type="ARBA" id="ARBA00023015"/>
    </source>
</evidence>
<evidence type="ECO:0000256" key="4">
    <source>
        <dbReference type="ARBA" id="ARBA00023125"/>
    </source>
</evidence>
<dbReference type="SUPFAM" id="SSF88659">
    <property type="entry name" value="Sigma3 and sigma4 domains of RNA polymerase sigma factors"/>
    <property type="match status" value="2"/>
</dbReference>
<gene>
    <name evidence="9" type="ORF">DN745_16670</name>
</gene>
<sequence>MEKDIMADLRNQDFLNTTNEDPLLGLRLPDGGLPDARETAASQKSDHIIALRDAKRKWSAVTISPDTDPLSAYLNRLNHLAPLPAAAQKELALSYLEHGDEAAARLLILTNLRLVVKLAKEYQRRKTDLLELIQQGNLGLSEALTRYDPRRGVKFTSYAQYWIRAMILNYLMNHTHPVRIGGSRAGRKLFYNLKKARRTLMHNGHQPTAERVAQFLDVKVDEVVRIAAQLDAPPVYLDAQAPGHEETTLGELMESETIDPETAAAEYDLASQIRDVIDAFALQVPDARRVAIWEERMIAEEPKTLAELGEQWGVSKERIRQIEVGMREDFRAFLLERLGEDIQLDWLN</sequence>
<keyword evidence="3" id="KW-0731">Sigma factor</keyword>
<dbReference type="GO" id="GO:0003677">
    <property type="term" value="F:DNA binding"/>
    <property type="evidence" value="ECO:0007669"/>
    <property type="project" value="UniProtKB-KW"/>
</dbReference>
<dbReference type="Pfam" id="PF04542">
    <property type="entry name" value="Sigma70_r2"/>
    <property type="match status" value="1"/>
</dbReference>
<dbReference type="InterPro" id="IPR007624">
    <property type="entry name" value="RNA_pol_sigma70_r3"/>
</dbReference>
<dbReference type="SUPFAM" id="SSF88946">
    <property type="entry name" value="Sigma2 domain of RNA polymerase sigma factors"/>
    <property type="match status" value="1"/>
</dbReference>
<feature type="domain" description="RNA polymerase sigma-70 region 2" evidence="7">
    <location>
        <begin position="107"/>
        <end position="173"/>
    </location>
</feature>
<evidence type="ECO:0000259" key="7">
    <source>
        <dbReference type="Pfam" id="PF04542"/>
    </source>
</evidence>
<keyword evidence="4" id="KW-0238">DNA-binding</keyword>
<keyword evidence="2" id="KW-0805">Transcription regulation</keyword>
<dbReference type="Proteomes" id="UP000249799">
    <property type="component" value="Chromosome"/>
</dbReference>
<dbReference type="Pfam" id="PF04545">
    <property type="entry name" value="Sigma70_r4"/>
    <property type="match status" value="1"/>
</dbReference>
<keyword evidence="5" id="KW-0804">Transcription</keyword>